<evidence type="ECO:0000313" key="1">
    <source>
        <dbReference type="EMBL" id="SEM11100.1"/>
    </source>
</evidence>
<sequence length="32" mass="3637">MIENRSPLQGIISTIGILHYEYSGKQCDLTKK</sequence>
<gene>
    <name evidence="1" type="ORF">SAMN05192533_10148</name>
</gene>
<dbReference type="AlphaFoldDB" id="A0A1H7VPJ3"/>
<dbReference type="Proteomes" id="UP000198553">
    <property type="component" value="Unassembled WGS sequence"/>
</dbReference>
<protein>
    <submittedName>
        <fullName evidence="1">Uncharacterized protein</fullName>
    </submittedName>
</protein>
<reference evidence="2" key="1">
    <citation type="submission" date="2016-10" db="EMBL/GenBank/DDBJ databases">
        <authorList>
            <person name="Varghese N."/>
            <person name="Submissions S."/>
        </authorList>
    </citation>
    <scope>NUCLEOTIDE SEQUENCE [LARGE SCALE GENOMIC DNA]</scope>
    <source>
        <strain evidence="2">B48,IBRC-M 10115,DSM 25386,CECT 8001</strain>
    </source>
</reference>
<organism evidence="1 2">
    <name type="scientific">Mesobacillus persicus</name>
    <dbReference type="NCBI Taxonomy" id="930146"/>
    <lineage>
        <taxon>Bacteria</taxon>
        <taxon>Bacillati</taxon>
        <taxon>Bacillota</taxon>
        <taxon>Bacilli</taxon>
        <taxon>Bacillales</taxon>
        <taxon>Bacillaceae</taxon>
        <taxon>Mesobacillus</taxon>
    </lineage>
</organism>
<proteinExistence type="predicted"/>
<evidence type="ECO:0000313" key="2">
    <source>
        <dbReference type="Proteomes" id="UP000198553"/>
    </source>
</evidence>
<dbReference type="EMBL" id="FOBW01000001">
    <property type="protein sequence ID" value="SEM11100.1"/>
    <property type="molecule type" value="Genomic_DNA"/>
</dbReference>
<keyword evidence="2" id="KW-1185">Reference proteome</keyword>
<accession>A0A1H7VPJ3</accession>
<name>A0A1H7VPJ3_9BACI</name>